<sequence>MKKTTLFILIYFLLFFLHFAIWQYFKLGFEVIFLKYYLFLTILFMMVITVLSIFKKIYPNYIGFVFLGLILFKLTMIMLLKKKLNITEVPLYKLHFVLPYLISLVLETLYAVQLIKDEKNQ</sequence>
<evidence type="ECO:0000313" key="2">
    <source>
        <dbReference type="EMBL" id="SEG61712.1"/>
    </source>
</evidence>
<name>A0A1H6BM45_9FLAO</name>
<keyword evidence="1" id="KW-0472">Membrane</keyword>
<feature type="transmembrane region" description="Helical" evidence="1">
    <location>
        <begin position="61"/>
        <end position="80"/>
    </location>
</feature>
<evidence type="ECO:0000313" key="3">
    <source>
        <dbReference type="Proteomes" id="UP000236738"/>
    </source>
</evidence>
<dbReference type="Proteomes" id="UP000236738">
    <property type="component" value="Unassembled WGS sequence"/>
</dbReference>
<evidence type="ECO:0000256" key="1">
    <source>
        <dbReference type="SAM" id="Phobius"/>
    </source>
</evidence>
<gene>
    <name evidence="2" type="ORF">SAMN05421847_2990</name>
</gene>
<feature type="transmembrane region" description="Helical" evidence="1">
    <location>
        <begin position="92"/>
        <end position="112"/>
    </location>
</feature>
<accession>A0A1H6BM45</accession>
<proteinExistence type="predicted"/>
<organism evidence="2 3">
    <name type="scientific">Halpernia humi</name>
    <dbReference type="NCBI Taxonomy" id="493375"/>
    <lineage>
        <taxon>Bacteria</taxon>
        <taxon>Pseudomonadati</taxon>
        <taxon>Bacteroidota</taxon>
        <taxon>Flavobacteriia</taxon>
        <taxon>Flavobacteriales</taxon>
        <taxon>Weeksellaceae</taxon>
        <taxon>Chryseobacterium group</taxon>
        <taxon>Halpernia</taxon>
    </lineage>
</organism>
<dbReference type="AlphaFoldDB" id="A0A1H6BM45"/>
<keyword evidence="1" id="KW-1133">Transmembrane helix</keyword>
<feature type="transmembrane region" description="Helical" evidence="1">
    <location>
        <begin position="37"/>
        <end position="54"/>
    </location>
</feature>
<feature type="transmembrane region" description="Helical" evidence="1">
    <location>
        <begin position="7"/>
        <end position="25"/>
    </location>
</feature>
<reference evidence="3" key="1">
    <citation type="submission" date="2016-10" db="EMBL/GenBank/DDBJ databases">
        <authorList>
            <person name="Varghese N."/>
            <person name="Submissions S."/>
        </authorList>
    </citation>
    <scope>NUCLEOTIDE SEQUENCE [LARGE SCALE GENOMIC DNA]</scope>
    <source>
        <strain evidence="3">DSM 21580</strain>
    </source>
</reference>
<protein>
    <submittedName>
        <fullName evidence="2">Uncharacterized protein</fullName>
    </submittedName>
</protein>
<keyword evidence="3" id="KW-1185">Reference proteome</keyword>
<keyword evidence="1" id="KW-0812">Transmembrane</keyword>
<dbReference type="EMBL" id="FNUS01000008">
    <property type="protein sequence ID" value="SEG61712.1"/>
    <property type="molecule type" value="Genomic_DNA"/>
</dbReference>